<dbReference type="RefSeq" id="WP_344553496.1">
    <property type="nucleotide sequence ID" value="NZ_BAAANS010000025.1"/>
</dbReference>
<accession>A0ABN2X1Z0</accession>
<evidence type="ECO:0000313" key="1">
    <source>
        <dbReference type="EMBL" id="GAA2103151.1"/>
    </source>
</evidence>
<proteinExistence type="predicted"/>
<sequence length="198" mass="22057">MSPDARNRTAWSDESFQEENSSGFYIIAAAVIEPGAEEGARDTMRALRCRGGRADRKLHWTEMDHRQRTDAARAVASLQGLHVVTFGAPVPVRRQERARAKCLAELVAGLHGLGVDRLYVEAREPSLNERDVRTVMAARRTLPTGSAFRVEHVHGGNEPLLWIADVVAGARRFAQFGRDEYWQRFGDSAVEVDVVTDC</sequence>
<evidence type="ECO:0000313" key="2">
    <source>
        <dbReference type="Proteomes" id="UP001500897"/>
    </source>
</evidence>
<keyword evidence="2" id="KW-1185">Reference proteome</keyword>
<protein>
    <recommendedName>
        <fullName evidence="3">DUF3800 domain-containing protein</fullName>
    </recommendedName>
</protein>
<organism evidence="1 2">
    <name type="scientific">Kitasatospora saccharophila</name>
    <dbReference type="NCBI Taxonomy" id="407973"/>
    <lineage>
        <taxon>Bacteria</taxon>
        <taxon>Bacillati</taxon>
        <taxon>Actinomycetota</taxon>
        <taxon>Actinomycetes</taxon>
        <taxon>Kitasatosporales</taxon>
        <taxon>Streptomycetaceae</taxon>
        <taxon>Kitasatospora</taxon>
    </lineage>
</organism>
<dbReference type="EMBL" id="BAAANS010000025">
    <property type="protein sequence ID" value="GAA2103151.1"/>
    <property type="molecule type" value="Genomic_DNA"/>
</dbReference>
<reference evidence="1 2" key="1">
    <citation type="journal article" date="2019" name="Int. J. Syst. Evol. Microbiol.">
        <title>The Global Catalogue of Microorganisms (GCM) 10K type strain sequencing project: providing services to taxonomists for standard genome sequencing and annotation.</title>
        <authorList>
            <consortium name="The Broad Institute Genomics Platform"/>
            <consortium name="The Broad Institute Genome Sequencing Center for Infectious Disease"/>
            <person name="Wu L."/>
            <person name="Ma J."/>
        </authorList>
    </citation>
    <scope>NUCLEOTIDE SEQUENCE [LARGE SCALE GENOMIC DNA]</scope>
    <source>
        <strain evidence="1 2">JCM 14559</strain>
    </source>
</reference>
<dbReference type="Proteomes" id="UP001500897">
    <property type="component" value="Unassembled WGS sequence"/>
</dbReference>
<evidence type="ECO:0008006" key="3">
    <source>
        <dbReference type="Google" id="ProtNLM"/>
    </source>
</evidence>
<comment type="caution">
    <text evidence="1">The sequence shown here is derived from an EMBL/GenBank/DDBJ whole genome shotgun (WGS) entry which is preliminary data.</text>
</comment>
<gene>
    <name evidence="1" type="ORF">GCM10009759_38210</name>
</gene>
<name>A0ABN2X1Z0_9ACTN</name>